<sequence length="250" mass="28629">MKKVKERPKFAAHFIVSLQKMLSNKLHNTAILVFANSPDEELKHKPIAKDGMLFEELTQRSLSIVKQTKLPYFHITERQQQGNSFGERFVNAVQLVFDHGFDNIITIGNDTPLLKISHLVEAHRALQTQKTVLGPSADGGFYLLGIHSSQFDPVAFKNLPWQTSILTHKLLQLPYISDHGTVHLPTLFDLDNDSDLKLLVRFTRHICLNLRKIILFLISPAKRHDLNYKLYFVKASTEQILFNKGSPVYF</sequence>
<comment type="caution">
    <text evidence="1">The sequence shown here is derived from an EMBL/GenBank/DDBJ whole genome shotgun (WGS) entry which is preliminary data.</text>
</comment>
<protein>
    <submittedName>
        <fullName evidence="1">DUF2064 domain-containing protein</fullName>
    </submittedName>
</protein>
<dbReference type="RefSeq" id="WP_317902091.1">
    <property type="nucleotide sequence ID" value="NZ_JAIRBC010000011.1"/>
</dbReference>
<dbReference type="SUPFAM" id="SSF53448">
    <property type="entry name" value="Nucleotide-diphospho-sugar transferases"/>
    <property type="match status" value="1"/>
</dbReference>
<dbReference type="Gene3D" id="3.90.550.10">
    <property type="entry name" value="Spore Coat Polysaccharide Biosynthesis Protein SpsA, Chain A"/>
    <property type="match status" value="1"/>
</dbReference>
<dbReference type="Pfam" id="PF09837">
    <property type="entry name" value="DUF2064"/>
    <property type="match status" value="1"/>
</dbReference>
<proteinExistence type="predicted"/>
<keyword evidence="2" id="KW-1185">Reference proteome</keyword>
<evidence type="ECO:0000313" key="1">
    <source>
        <dbReference type="EMBL" id="MCG2460947.1"/>
    </source>
</evidence>
<organism evidence="1 2">
    <name type="scientific">Cerina litoralis</name>
    <dbReference type="NCBI Taxonomy" id="2874477"/>
    <lineage>
        <taxon>Bacteria</taxon>
        <taxon>Pseudomonadati</taxon>
        <taxon>Bacteroidota</taxon>
        <taxon>Flavobacteriia</taxon>
        <taxon>Flavobacteriales</taxon>
        <taxon>Flavobacteriaceae</taxon>
        <taxon>Cerina</taxon>
    </lineage>
</organism>
<reference evidence="1" key="1">
    <citation type="submission" date="2023-02" db="EMBL/GenBank/DDBJ databases">
        <title>Genome of Flavobacteriaceae gen. nov. sp. strain F89.</title>
        <authorList>
            <person name="Wang Y."/>
        </authorList>
    </citation>
    <scope>NUCLEOTIDE SEQUENCE</scope>
    <source>
        <strain evidence="1">F89</strain>
    </source>
</reference>
<accession>A0AAE3ETR7</accession>
<dbReference type="PANTHER" id="PTHR36529">
    <property type="entry name" value="SLL1095 PROTEIN"/>
    <property type="match status" value="1"/>
</dbReference>
<evidence type="ECO:0000313" key="2">
    <source>
        <dbReference type="Proteomes" id="UP001200642"/>
    </source>
</evidence>
<dbReference type="AlphaFoldDB" id="A0AAE3ETR7"/>
<gene>
    <name evidence="1" type="ORF">K8352_09320</name>
</gene>
<dbReference type="InterPro" id="IPR018641">
    <property type="entry name" value="Trfase_1_rSAM/seldom-assoc"/>
</dbReference>
<dbReference type="PANTHER" id="PTHR36529:SF1">
    <property type="entry name" value="GLYCOSYLTRANSFERASE"/>
    <property type="match status" value="1"/>
</dbReference>
<dbReference type="Proteomes" id="UP001200642">
    <property type="component" value="Unassembled WGS sequence"/>
</dbReference>
<name>A0AAE3ETR7_9FLAO</name>
<dbReference type="InterPro" id="IPR029044">
    <property type="entry name" value="Nucleotide-diphossugar_trans"/>
</dbReference>
<dbReference type="EMBL" id="JAIRBC010000011">
    <property type="protein sequence ID" value="MCG2460947.1"/>
    <property type="molecule type" value="Genomic_DNA"/>
</dbReference>